<evidence type="ECO:0000256" key="5">
    <source>
        <dbReference type="ARBA" id="ARBA00023136"/>
    </source>
</evidence>
<dbReference type="NCBIfam" id="NF009980">
    <property type="entry name" value="PRK13446.1"/>
    <property type="match status" value="1"/>
</dbReference>
<sequence length="139" mass="15353">MAELMQLEVVTPQRVVLRERVEAVVAPTDRGYLGVLANHAPMVAALSLGIVQFGRYHGPKRKMAVSGGFMEVSGNRVTILADTAELAEEIDVLRAKAARDRALERLRSRAAHIDQTRAERALARALNRLRAAGTEEERR</sequence>
<evidence type="ECO:0000256" key="7">
    <source>
        <dbReference type="ARBA" id="ARBA00023310"/>
    </source>
</evidence>
<organism evidence="12 13">
    <name type="scientific">Carboxydichorda subterranea</name>
    <dbReference type="NCBI Taxonomy" id="3109565"/>
    <lineage>
        <taxon>Bacteria</taxon>
        <taxon>Bacillati</taxon>
        <taxon>Bacillota</taxon>
        <taxon>Limnochordia</taxon>
        <taxon>Limnochordales</taxon>
        <taxon>Geochordaceae</taxon>
        <taxon>Carboxydichorda</taxon>
    </lineage>
</organism>
<evidence type="ECO:0000259" key="11">
    <source>
        <dbReference type="Pfam" id="PF02823"/>
    </source>
</evidence>
<evidence type="ECO:0000256" key="3">
    <source>
        <dbReference type="ARBA" id="ARBA00022448"/>
    </source>
</evidence>
<evidence type="ECO:0000256" key="6">
    <source>
        <dbReference type="ARBA" id="ARBA00023196"/>
    </source>
</evidence>
<evidence type="ECO:0000256" key="1">
    <source>
        <dbReference type="ARBA" id="ARBA00004202"/>
    </source>
</evidence>
<comment type="subunit">
    <text evidence="8 9">F-type ATPases have 2 components, CF(1) - the catalytic core - and CF(0) - the membrane proton channel. CF(1) has five subunits: alpha(3), beta(3), gamma(1), delta(1), epsilon(1). CF(0) has three main subunits: a, b and c.</text>
</comment>
<dbReference type="Pfam" id="PF02823">
    <property type="entry name" value="ATP-synt_DE_N"/>
    <property type="match status" value="1"/>
</dbReference>
<dbReference type="Gene3D" id="1.20.5.440">
    <property type="entry name" value="ATP synthase delta/epsilon subunit, C-terminal domain"/>
    <property type="match status" value="1"/>
</dbReference>
<proteinExistence type="inferred from homology"/>
<feature type="domain" description="ATP synthase epsilon subunit C-terminal" evidence="10">
    <location>
        <begin position="88"/>
        <end position="133"/>
    </location>
</feature>
<dbReference type="Pfam" id="PF00401">
    <property type="entry name" value="ATP-synt_DE"/>
    <property type="match status" value="1"/>
</dbReference>
<dbReference type="HAMAP" id="MF_00530">
    <property type="entry name" value="ATP_synth_epsil_bac"/>
    <property type="match status" value="1"/>
</dbReference>
<name>A0ABZ1BW78_9FIRM</name>
<dbReference type="PANTHER" id="PTHR13822">
    <property type="entry name" value="ATP SYNTHASE DELTA/EPSILON CHAIN"/>
    <property type="match status" value="1"/>
</dbReference>
<keyword evidence="8" id="KW-1003">Cell membrane</keyword>
<dbReference type="InterPro" id="IPR036771">
    <property type="entry name" value="ATPsynth_dsu/esu_N"/>
</dbReference>
<gene>
    <name evidence="8" type="primary">atpC</name>
    <name evidence="12" type="ORF">U7230_12660</name>
</gene>
<comment type="subcellular location">
    <subcellularLocation>
        <location evidence="1 8">Cell membrane</location>
        <topology evidence="1 8">Peripheral membrane protein</topology>
    </subcellularLocation>
</comment>
<evidence type="ECO:0000313" key="13">
    <source>
        <dbReference type="Proteomes" id="UP001332192"/>
    </source>
</evidence>
<dbReference type="InterPro" id="IPR020546">
    <property type="entry name" value="ATP_synth_F1_dsu/esu_N"/>
</dbReference>
<dbReference type="Proteomes" id="UP001332192">
    <property type="component" value="Chromosome"/>
</dbReference>
<comment type="function">
    <text evidence="8">Produces ATP from ADP in the presence of a proton gradient across the membrane.</text>
</comment>
<keyword evidence="7 8" id="KW-0066">ATP synthesis</keyword>
<dbReference type="NCBIfam" id="TIGR01216">
    <property type="entry name" value="ATP_synt_epsi"/>
    <property type="match status" value="1"/>
</dbReference>
<dbReference type="SUPFAM" id="SSF46604">
    <property type="entry name" value="Epsilon subunit of F1F0-ATP synthase C-terminal domain"/>
    <property type="match status" value="1"/>
</dbReference>
<protein>
    <recommendedName>
        <fullName evidence="8">ATP synthase epsilon chain</fullName>
    </recommendedName>
    <alternativeName>
        <fullName evidence="8">ATP synthase F1 sector epsilon subunit</fullName>
    </alternativeName>
    <alternativeName>
        <fullName evidence="8">F-ATPase epsilon subunit</fullName>
    </alternativeName>
</protein>
<dbReference type="EMBL" id="CP141615">
    <property type="protein sequence ID" value="WRP16926.1"/>
    <property type="molecule type" value="Genomic_DNA"/>
</dbReference>
<accession>A0ABZ1BW78</accession>
<keyword evidence="5 8" id="KW-0472">Membrane</keyword>
<keyword evidence="4 8" id="KW-0406">Ion transport</keyword>
<evidence type="ECO:0000256" key="9">
    <source>
        <dbReference type="RuleBase" id="RU003656"/>
    </source>
</evidence>
<dbReference type="InterPro" id="IPR001469">
    <property type="entry name" value="ATP_synth_F1_dsu/esu"/>
</dbReference>
<evidence type="ECO:0000256" key="2">
    <source>
        <dbReference type="ARBA" id="ARBA00005712"/>
    </source>
</evidence>
<keyword evidence="3 8" id="KW-0813">Transport</keyword>
<keyword evidence="8" id="KW-0375">Hydrogen ion transport</keyword>
<dbReference type="CDD" id="cd12152">
    <property type="entry name" value="F1-ATPase_delta"/>
    <property type="match status" value="1"/>
</dbReference>
<feature type="domain" description="ATP synthase F1 complex delta/epsilon subunit N-terminal" evidence="11">
    <location>
        <begin position="5"/>
        <end position="84"/>
    </location>
</feature>
<evidence type="ECO:0000256" key="8">
    <source>
        <dbReference type="HAMAP-Rule" id="MF_00530"/>
    </source>
</evidence>
<evidence type="ECO:0000259" key="10">
    <source>
        <dbReference type="Pfam" id="PF00401"/>
    </source>
</evidence>
<evidence type="ECO:0000256" key="4">
    <source>
        <dbReference type="ARBA" id="ARBA00023065"/>
    </source>
</evidence>
<evidence type="ECO:0000313" key="12">
    <source>
        <dbReference type="EMBL" id="WRP16926.1"/>
    </source>
</evidence>
<dbReference type="InterPro" id="IPR020547">
    <property type="entry name" value="ATP_synth_F1_esu_C"/>
</dbReference>
<dbReference type="PANTHER" id="PTHR13822:SF10">
    <property type="entry name" value="ATP SYNTHASE EPSILON CHAIN, CHLOROPLASTIC"/>
    <property type="match status" value="1"/>
</dbReference>
<comment type="similarity">
    <text evidence="2 8 9">Belongs to the ATPase epsilon chain family.</text>
</comment>
<dbReference type="SUPFAM" id="SSF51344">
    <property type="entry name" value="Epsilon subunit of F1F0-ATP synthase N-terminal domain"/>
    <property type="match status" value="1"/>
</dbReference>
<dbReference type="InterPro" id="IPR036794">
    <property type="entry name" value="ATP_F1_dsu/esu_C_sf"/>
</dbReference>
<dbReference type="Gene3D" id="2.60.15.10">
    <property type="entry name" value="F0F1 ATP synthase delta/epsilon subunit, N-terminal"/>
    <property type="match status" value="1"/>
</dbReference>
<keyword evidence="6 8" id="KW-0139">CF(1)</keyword>
<dbReference type="RefSeq" id="WP_324716198.1">
    <property type="nucleotide sequence ID" value="NZ_CP141615.1"/>
</dbReference>
<keyword evidence="13" id="KW-1185">Reference proteome</keyword>
<reference evidence="12 13" key="1">
    <citation type="journal article" date="2024" name="Front. Microbiol.">
        <title>Novel thermophilic genera Geochorda gen. nov. and Carboxydochorda gen. nov. from the deep terrestrial subsurface reveal the ecophysiological diversity in the class Limnochordia.</title>
        <authorList>
            <person name="Karnachuk O.V."/>
            <person name="Lukina A.P."/>
            <person name="Avakyan M.R."/>
            <person name="Kadnikov V.V."/>
            <person name="Begmatov S."/>
            <person name="Beletsky A.V."/>
            <person name="Vlasova K.G."/>
            <person name="Novikov A.A."/>
            <person name="Shcherbakova V.A."/>
            <person name="Mardanov A.V."/>
            <person name="Ravin N.V."/>
        </authorList>
    </citation>
    <scope>NUCLEOTIDE SEQUENCE [LARGE SCALE GENOMIC DNA]</scope>
    <source>
        <strain evidence="12 13">L945</strain>
    </source>
</reference>